<dbReference type="EMBL" id="KQ761855">
    <property type="protein sequence ID" value="OAD56573.1"/>
    <property type="molecule type" value="Genomic_DNA"/>
</dbReference>
<dbReference type="AlphaFoldDB" id="A0A310SPR9"/>
<name>A0A310SPR9_9HYME</name>
<evidence type="ECO:0000313" key="1">
    <source>
        <dbReference type="EMBL" id="OAD56573.1"/>
    </source>
</evidence>
<sequence length="92" mass="9824">MLSAPEGAPAVVRAVSWCTVMHRSHPAPGDREDTGCHSIATITITETTRRSEHTPSVRASCYSPIFLLDAILRQSSLATVPVTLGPVGNRDV</sequence>
<accession>A0A310SPR9</accession>
<reference evidence="1 2" key="1">
    <citation type="submission" date="2015-07" db="EMBL/GenBank/DDBJ databases">
        <title>The genome of Eufriesea mexicana.</title>
        <authorList>
            <person name="Pan H."/>
            <person name="Kapheim K."/>
        </authorList>
    </citation>
    <scope>NUCLEOTIDE SEQUENCE [LARGE SCALE GENOMIC DNA]</scope>
    <source>
        <strain evidence="1">0111107269</strain>
        <tissue evidence="1">Whole body</tissue>
    </source>
</reference>
<evidence type="ECO:0000313" key="2">
    <source>
        <dbReference type="Proteomes" id="UP000250275"/>
    </source>
</evidence>
<proteinExistence type="predicted"/>
<organism evidence="1 2">
    <name type="scientific">Eufriesea mexicana</name>
    <dbReference type="NCBI Taxonomy" id="516756"/>
    <lineage>
        <taxon>Eukaryota</taxon>
        <taxon>Metazoa</taxon>
        <taxon>Ecdysozoa</taxon>
        <taxon>Arthropoda</taxon>
        <taxon>Hexapoda</taxon>
        <taxon>Insecta</taxon>
        <taxon>Pterygota</taxon>
        <taxon>Neoptera</taxon>
        <taxon>Endopterygota</taxon>
        <taxon>Hymenoptera</taxon>
        <taxon>Apocrita</taxon>
        <taxon>Aculeata</taxon>
        <taxon>Apoidea</taxon>
        <taxon>Anthophila</taxon>
        <taxon>Apidae</taxon>
        <taxon>Eufriesea</taxon>
    </lineage>
</organism>
<dbReference type="Proteomes" id="UP000250275">
    <property type="component" value="Unassembled WGS sequence"/>
</dbReference>
<protein>
    <submittedName>
        <fullName evidence="1">Uncharacterized protein</fullName>
    </submittedName>
</protein>
<gene>
    <name evidence="1" type="ORF">WN48_03260</name>
</gene>
<keyword evidence="2" id="KW-1185">Reference proteome</keyword>